<dbReference type="CDD" id="cd09630">
    <property type="entry name" value="CDH_like_cytochrome"/>
    <property type="match status" value="1"/>
</dbReference>
<dbReference type="InterPro" id="IPR053208">
    <property type="entry name" value="GMC_Oxidoreductase_CD"/>
</dbReference>
<keyword evidence="5" id="KW-1185">Reference proteome</keyword>
<dbReference type="PANTHER" id="PTHR47190">
    <property type="entry name" value="DEHYDROGENASE, PUTATIVE-RELATED"/>
    <property type="match status" value="1"/>
</dbReference>
<comment type="caution">
    <text evidence="4">The sequence shown here is derived from an EMBL/GenBank/DDBJ whole genome shotgun (WGS) entry which is preliminary data.</text>
</comment>
<dbReference type="Gene3D" id="2.60.40.1210">
    <property type="entry name" value="Cellobiose dehydrogenase, cytochrome domain"/>
    <property type="match status" value="1"/>
</dbReference>
<dbReference type="AlphaFoldDB" id="A0A9P4TUK0"/>
<gene>
    <name evidence="4" type="ORF">EJ08DRAFT_701745</name>
</gene>
<dbReference type="InterPro" id="IPR015920">
    <property type="entry name" value="Cellobiose_DH-like_cyt"/>
</dbReference>
<feature type="region of interest" description="Disordered" evidence="1">
    <location>
        <begin position="400"/>
        <end position="473"/>
    </location>
</feature>
<proteinExistence type="predicted"/>
<evidence type="ECO:0000313" key="5">
    <source>
        <dbReference type="Proteomes" id="UP000800235"/>
    </source>
</evidence>
<dbReference type="SUPFAM" id="SSF49344">
    <property type="entry name" value="CBD9-like"/>
    <property type="match status" value="1"/>
</dbReference>
<feature type="chain" id="PRO_5040201064" evidence="2">
    <location>
        <begin position="23"/>
        <end position="473"/>
    </location>
</feature>
<name>A0A9P4TUK0_9PEZI</name>
<feature type="compositionally biased region" description="Low complexity" evidence="1">
    <location>
        <begin position="285"/>
        <end position="298"/>
    </location>
</feature>
<feature type="compositionally biased region" description="Polar residues" evidence="1">
    <location>
        <begin position="454"/>
        <end position="464"/>
    </location>
</feature>
<evidence type="ECO:0000256" key="1">
    <source>
        <dbReference type="SAM" id="MobiDB-lite"/>
    </source>
</evidence>
<dbReference type="PANTHER" id="PTHR47190:SF1">
    <property type="entry name" value="GLUCOSE-METHANOL-CHOLINE OXIDOREDUCTASE N-TERMINAL DOMAIN-CONTAINING PROTEIN"/>
    <property type="match status" value="1"/>
</dbReference>
<organism evidence="4 5">
    <name type="scientific">Tothia fuscella</name>
    <dbReference type="NCBI Taxonomy" id="1048955"/>
    <lineage>
        <taxon>Eukaryota</taxon>
        <taxon>Fungi</taxon>
        <taxon>Dikarya</taxon>
        <taxon>Ascomycota</taxon>
        <taxon>Pezizomycotina</taxon>
        <taxon>Dothideomycetes</taxon>
        <taxon>Pleosporomycetidae</taxon>
        <taxon>Venturiales</taxon>
        <taxon>Cylindrosympodiaceae</taxon>
        <taxon>Tothia</taxon>
    </lineage>
</organism>
<accession>A0A9P4TUK0</accession>
<feature type="signal peptide" evidence="2">
    <location>
        <begin position="1"/>
        <end position="22"/>
    </location>
</feature>
<evidence type="ECO:0000313" key="4">
    <source>
        <dbReference type="EMBL" id="KAF2422196.1"/>
    </source>
</evidence>
<dbReference type="OrthoDB" id="413885at2759"/>
<evidence type="ECO:0000259" key="3">
    <source>
        <dbReference type="Pfam" id="PF16010"/>
    </source>
</evidence>
<dbReference type="EMBL" id="MU007092">
    <property type="protein sequence ID" value="KAF2422196.1"/>
    <property type="molecule type" value="Genomic_DNA"/>
</dbReference>
<reference evidence="4" key="1">
    <citation type="journal article" date="2020" name="Stud. Mycol.">
        <title>101 Dothideomycetes genomes: a test case for predicting lifestyles and emergence of pathogens.</title>
        <authorList>
            <person name="Haridas S."/>
            <person name="Albert R."/>
            <person name="Binder M."/>
            <person name="Bloem J."/>
            <person name="Labutti K."/>
            <person name="Salamov A."/>
            <person name="Andreopoulos B."/>
            <person name="Baker S."/>
            <person name="Barry K."/>
            <person name="Bills G."/>
            <person name="Bluhm B."/>
            <person name="Cannon C."/>
            <person name="Castanera R."/>
            <person name="Culley D."/>
            <person name="Daum C."/>
            <person name="Ezra D."/>
            <person name="Gonzalez J."/>
            <person name="Henrissat B."/>
            <person name="Kuo A."/>
            <person name="Liang C."/>
            <person name="Lipzen A."/>
            <person name="Lutzoni F."/>
            <person name="Magnuson J."/>
            <person name="Mondo S."/>
            <person name="Nolan M."/>
            <person name="Ohm R."/>
            <person name="Pangilinan J."/>
            <person name="Park H.-J."/>
            <person name="Ramirez L."/>
            <person name="Alfaro M."/>
            <person name="Sun H."/>
            <person name="Tritt A."/>
            <person name="Yoshinaga Y."/>
            <person name="Zwiers L.-H."/>
            <person name="Turgeon B."/>
            <person name="Goodwin S."/>
            <person name="Spatafora J."/>
            <person name="Crous P."/>
            <person name="Grigoriev I."/>
        </authorList>
    </citation>
    <scope>NUCLEOTIDE SEQUENCE</scope>
    <source>
        <strain evidence="4">CBS 130266</strain>
    </source>
</reference>
<feature type="compositionally biased region" description="Polar residues" evidence="1">
    <location>
        <begin position="309"/>
        <end position="341"/>
    </location>
</feature>
<evidence type="ECO:0000256" key="2">
    <source>
        <dbReference type="SAM" id="SignalP"/>
    </source>
</evidence>
<protein>
    <submittedName>
        <fullName evidence="4">CBD9-like protein</fullName>
    </submittedName>
</protein>
<feature type="region of interest" description="Disordered" evidence="1">
    <location>
        <begin position="283"/>
        <end position="361"/>
    </location>
</feature>
<feature type="domain" description="Cellobiose dehydrogenase-like cytochrome" evidence="3">
    <location>
        <begin position="30"/>
        <end position="215"/>
    </location>
</feature>
<sequence>MRLRPVLTAIVAASYSFLGALAQSSGGGQYVDPETGIVFSQYSADTTGPAAPKGGFQLGVAFPTNLDQNEYIGHIVGARPEGKGWSSISHAAGMTKSLLLIVWANGRDIQTSFRYCTNYTQPYLYVGPLSFTQLAHSVNQTHFSLTYRCQGCFSWKYGGVAGGQSLNGETVLFGWAQGTHNPANPADSNSPIDFHDNGFGVVATNPKLAAHPQYDQWAGKNKPSVTAIPKTSTAANSLSGNNTAWPIFTRKNSSTTRTTVTFGGLSTLGVTVAATTPLLPQSTVGNAPAIPQIPQQQNPNPPQGAAPRPTSQTPNSPVVLPTIQTPSAPGLLTTITRSQPPLGTPKPPRAQKGNGTDDDGWADVRTIDVRLFNTAPILPRDILAGMPASGSPVFVSLAPRQTDAKTPPPPASASESPTPVPKPEDDLGAFPQMSGVPKKPPGGAAGVLILPSPALSQRQVQPSGSVVPPIVES</sequence>
<dbReference type="Proteomes" id="UP000800235">
    <property type="component" value="Unassembled WGS sequence"/>
</dbReference>
<dbReference type="Pfam" id="PF16010">
    <property type="entry name" value="CDH-cyt"/>
    <property type="match status" value="1"/>
</dbReference>
<keyword evidence="2" id="KW-0732">Signal</keyword>